<dbReference type="InterPro" id="IPR002123">
    <property type="entry name" value="Plipid/glycerol_acylTrfase"/>
</dbReference>
<dbReference type="PANTHER" id="PTHR10434">
    <property type="entry name" value="1-ACYL-SN-GLYCEROL-3-PHOSPHATE ACYLTRANSFERASE"/>
    <property type="match status" value="1"/>
</dbReference>
<dbReference type="RefSeq" id="WP_123191422.1">
    <property type="nucleotide sequence ID" value="NZ_QICD01000002.1"/>
</dbReference>
<protein>
    <submittedName>
        <fullName evidence="4">1-acyl-sn-glycerol-3-phosphate acyltransferase</fullName>
    </submittedName>
</protein>
<sequence>MSLILPYEKIWDMPYDGASDEKQAPRLVGNLIYGFLAFVFKICFRYRVDNLESLRGFKGESGVVVVANHTSFLDVVFMYLASRPSQWIRFLGRENLFGNAHGLAGHILSRVGAFPIKRDSADRTAIKRATRMLKNEEIVGILPEGTRRGKSDRTPEIHSGAAFIAKMGHAPILPMTVRNAERIKEKGKFLRFPKVTIEYGDPLLVSDFDFLPKEDRLDGCTWYAMRECFALSLNVPADQVDMTELFPEGRDFTAAFADHRVARRTTEELVAAIREKKAAKARCASKETPAEGACA</sequence>
<dbReference type="SMART" id="SM00563">
    <property type="entry name" value="PlsC"/>
    <property type="match status" value="1"/>
</dbReference>
<evidence type="ECO:0000313" key="5">
    <source>
        <dbReference type="Proteomes" id="UP000278632"/>
    </source>
</evidence>
<dbReference type="Pfam" id="PF01553">
    <property type="entry name" value="Acyltransferase"/>
    <property type="match status" value="1"/>
</dbReference>
<dbReference type="Proteomes" id="UP000278632">
    <property type="component" value="Unassembled WGS sequence"/>
</dbReference>
<dbReference type="AlphaFoldDB" id="A0A3N0BK03"/>
<evidence type="ECO:0000313" key="4">
    <source>
        <dbReference type="EMBL" id="RNL48511.1"/>
    </source>
</evidence>
<keyword evidence="5" id="KW-1185">Reference proteome</keyword>
<keyword evidence="2 4" id="KW-0012">Acyltransferase</keyword>
<dbReference type="CDD" id="cd07989">
    <property type="entry name" value="LPLAT_AGPAT-like"/>
    <property type="match status" value="1"/>
</dbReference>
<feature type="domain" description="Phospholipid/glycerol acyltransferase" evidence="3">
    <location>
        <begin position="63"/>
        <end position="180"/>
    </location>
</feature>
<evidence type="ECO:0000256" key="1">
    <source>
        <dbReference type="ARBA" id="ARBA00022679"/>
    </source>
</evidence>
<dbReference type="GO" id="GO:0003841">
    <property type="term" value="F:1-acylglycerol-3-phosphate O-acyltransferase activity"/>
    <property type="evidence" value="ECO:0007669"/>
    <property type="project" value="TreeGrafter"/>
</dbReference>
<accession>A0A3N0BK03</accession>
<evidence type="ECO:0000256" key="2">
    <source>
        <dbReference type="ARBA" id="ARBA00023315"/>
    </source>
</evidence>
<comment type="caution">
    <text evidence="4">The sequence shown here is derived from an EMBL/GenBank/DDBJ whole genome shotgun (WGS) entry which is preliminary data.</text>
</comment>
<dbReference type="EMBL" id="QICD01000002">
    <property type="protein sequence ID" value="RNL48511.1"/>
    <property type="molecule type" value="Genomic_DNA"/>
</dbReference>
<organism evidence="4 5">
    <name type="scientific">Paraeggerthella hongkongensis</name>
    <dbReference type="NCBI Taxonomy" id="230658"/>
    <lineage>
        <taxon>Bacteria</taxon>
        <taxon>Bacillati</taxon>
        <taxon>Actinomycetota</taxon>
        <taxon>Coriobacteriia</taxon>
        <taxon>Eggerthellales</taxon>
        <taxon>Eggerthellaceae</taxon>
        <taxon>Paraeggerthella</taxon>
    </lineage>
</organism>
<evidence type="ECO:0000259" key="3">
    <source>
        <dbReference type="SMART" id="SM00563"/>
    </source>
</evidence>
<dbReference type="PANTHER" id="PTHR10434:SF11">
    <property type="entry name" value="1-ACYL-SN-GLYCEROL-3-PHOSPHATE ACYLTRANSFERASE"/>
    <property type="match status" value="1"/>
</dbReference>
<gene>
    <name evidence="4" type="ORF">DMP08_02590</name>
</gene>
<proteinExistence type="predicted"/>
<keyword evidence="1 4" id="KW-0808">Transferase</keyword>
<reference evidence="5" key="1">
    <citation type="submission" date="2018-05" db="EMBL/GenBank/DDBJ databases">
        <title>Genome Sequencing of selected type strains of the family Eggerthellaceae.</title>
        <authorList>
            <person name="Danylec N."/>
            <person name="Stoll D.A."/>
            <person name="Doetsch A."/>
            <person name="Huch M."/>
        </authorList>
    </citation>
    <scope>NUCLEOTIDE SEQUENCE [LARGE SCALE GENOMIC DNA]</scope>
    <source>
        <strain evidence="5">DSM 16106</strain>
    </source>
</reference>
<dbReference type="SUPFAM" id="SSF69593">
    <property type="entry name" value="Glycerol-3-phosphate (1)-acyltransferase"/>
    <property type="match status" value="1"/>
</dbReference>
<dbReference type="OrthoDB" id="3210041at2"/>
<dbReference type="GO" id="GO:0006654">
    <property type="term" value="P:phosphatidic acid biosynthetic process"/>
    <property type="evidence" value="ECO:0007669"/>
    <property type="project" value="TreeGrafter"/>
</dbReference>
<name>A0A3N0BK03_9ACTN</name>